<keyword evidence="6 7" id="KW-0998">Cell outer membrane</keyword>
<gene>
    <name evidence="9" type="ORF">ADS77_00655</name>
</gene>
<evidence type="ECO:0000256" key="2">
    <source>
        <dbReference type="ARBA" id="ARBA00022448"/>
    </source>
</evidence>
<comment type="subcellular location">
    <subcellularLocation>
        <location evidence="1 7">Cell outer membrane</location>
        <topology evidence="1 7">Multi-pass membrane protein</topology>
    </subcellularLocation>
</comment>
<evidence type="ECO:0000256" key="6">
    <source>
        <dbReference type="ARBA" id="ARBA00023237"/>
    </source>
</evidence>
<evidence type="ECO:0000256" key="7">
    <source>
        <dbReference type="PROSITE-ProRule" id="PRU01360"/>
    </source>
</evidence>
<comment type="caution">
    <text evidence="9">The sequence shown here is derived from an EMBL/GenBank/DDBJ whole genome shotgun (WGS) entry which is preliminary data.</text>
</comment>
<dbReference type="InterPro" id="IPR012910">
    <property type="entry name" value="Plug_dom"/>
</dbReference>
<evidence type="ECO:0000259" key="8">
    <source>
        <dbReference type="Pfam" id="PF07715"/>
    </source>
</evidence>
<dbReference type="AlphaFoldDB" id="A0A0N0M1Q1"/>
<keyword evidence="2 7" id="KW-0813">Transport</keyword>
<evidence type="ECO:0000313" key="10">
    <source>
        <dbReference type="Proteomes" id="UP000037848"/>
    </source>
</evidence>
<evidence type="ECO:0000256" key="4">
    <source>
        <dbReference type="ARBA" id="ARBA00022692"/>
    </source>
</evidence>
<reference evidence="9 10" key="1">
    <citation type="submission" date="2015-08" db="EMBL/GenBank/DDBJ databases">
        <title>Draft Genome Sequence of Pseudoalteromonas porphyrae UCD-SED14.</title>
        <authorList>
            <person name="Coil D.A."/>
            <person name="Jospin G."/>
            <person name="Lee R.D."/>
            <person name="Eisen J.A."/>
        </authorList>
    </citation>
    <scope>NUCLEOTIDE SEQUENCE [LARGE SCALE GENOMIC DNA]</scope>
    <source>
        <strain evidence="9 10">UCD-SED14</strain>
    </source>
</reference>
<dbReference type="EMBL" id="LHPH01000001">
    <property type="protein sequence ID" value="KPH65478.1"/>
    <property type="molecule type" value="Genomic_DNA"/>
</dbReference>
<feature type="domain" description="TonB-dependent receptor plug" evidence="8">
    <location>
        <begin position="67"/>
        <end position="189"/>
    </location>
</feature>
<evidence type="ECO:0000256" key="1">
    <source>
        <dbReference type="ARBA" id="ARBA00004571"/>
    </source>
</evidence>
<evidence type="ECO:0000256" key="3">
    <source>
        <dbReference type="ARBA" id="ARBA00022452"/>
    </source>
</evidence>
<evidence type="ECO:0000313" key="9">
    <source>
        <dbReference type="EMBL" id="KPH65478.1"/>
    </source>
</evidence>
<keyword evidence="4 7" id="KW-0812">Transmembrane</keyword>
<name>A0A0N0M1Q1_9GAMM</name>
<organism evidence="9 10">
    <name type="scientific">Pseudoalteromonas porphyrae</name>
    <dbReference type="NCBI Taxonomy" id="187330"/>
    <lineage>
        <taxon>Bacteria</taxon>
        <taxon>Pseudomonadati</taxon>
        <taxon>Pseudomonadota</taxon>
        <taxon>Gammaproteobacteria</taxon>
        <taxon>Alteromonadales</taxon>
        <taxon>Pseudoalteromonadaceae</taxon>
        <taxon>Pseudoalteromonas</taxon>
    </lineage>
</organism>
<dbReference type="PATRIC" id="fig|187330.3.peg.137"/>
<dbReference type="GO" id="GO:0009279">
    <property type="term" value="C:cell outer membrane"/>
    <property type="evidence" value="ECO:0007669"/>
    <property type="project" value="UniProtKB-SubCell"/>
</dbReference>
<dbReference type="Gene3D" id="2.170.130.10">
    <property type="entry name" value="TonB-dependent receptor, plug domain"/>
    <property type="match status" value="1"/>
</dbReference>
<evidence type="ECO:0000256" key="5">
    <source>
        <dbReference type="ARBA" id="ARBA00023136"/>
    </source>
</evidence>
<comment type="similarity">
    <text evidence="7">Belongs to the TonB-dependent receptor family.</text>
</comment>
<dbReference type="RefSeq" id="WP_054452348.1">
    <property type="nucleotide sequence ID" value="NZ_LHPH01000001.1"/>
</dbReference>
<dbReference type="InterPro" id="IPR039426">
    <property type="entry name" value="TonB-dep_rcpt-like"/>
</dbReference>
<dbReference type="InterPro" id="IPR036942">
    <property type="entry name" value="Beta-barrel_TonB_sf"/>
</dbReference>
<proteinExistence type="inferred from homology"/>
<keyword evidence="5 7" id="KW-0472">Membrane</keyword>
<keyword evidence="10" id="KW-1185">Reference proteome</keyword>
<dbReference type="PROSITE" id="PS52016">
    <property type="entry name" value="TONB_DEPENDENT_REC_3"/>
    <property type="match status" value="1"/>
</dbReference>
<dbReference type="OrthoDB" id="9766643at2"/>
<protein>
    <recommendedName>
        <fullName evidence="8">TonB-dependent receptor plug domain-containing protein</fullName>
    </recommendedName>
</protein>
<dbReference type="STRING" id="187330.AMS58_05730"/>
<sequence length="897" mass="101427">MSFINSTLGIVSFALTMPIYAQQAASDDKEITDSRYETCDGQDSHCVKNIEVIEVKGEKLNPISMGAQGVYTLDRKLIKDYRFGNGNLNDLLGVLPGVQYGESAYTAEQVSNIKPAEVSISGANGRATAYLIDGVSNNSNLNNVAGNTDRNLLQDVAGHSQEVFLNLDLIESIEVYDSNIPAKYGNFNGGLVQAQTRKALDKLSFGVSYRQTADDWVEYHNYYSPDFDGSDILDNAVFQKRDFSTYISAPVTDKLGVVAQFQYLESQESLEQLGALSLQEQINHNGFIKFDYALTANDDISLSYLFAPYEGNYFDVNARNSDYTIEGGGTNAALTWQADRSWGYINSQLSWRSSENSKNANSAWYTWLNTAGKSWGEYDGSINSLEGGFGDIKKTQQTLSAKQDFEIPLAKVLDGDYRLSIGYSLEQQTSVFDRLEDAIVYNGSIISPMVDCAGYQLDCVETQLYRSIADLEKELGRPLDLQNNDDFLLYQSNIQQTGQYFQSRQVTPKAKAEAQVNVFSAYLENQLEWQNYSLTLGFRYDYNDFFTNHNLAPRLRGTVSLFEGDGKIVLGANRYYASDAINYKLNEAMLPTHSEVRAIYQHRPQQWQASLTNSGYRYVYNDLETPFSDELTAAYRHQLFGGTLELKWLYRDQQDSINRVRGTNDLGEAILYGANSGSSEYQRYSLSWMATYDNQHIEFNVSHASNTTSADQFDGETRTYINSNDYFLNFSYDDNELVYLRSDNYELSSRSVNDTYHLITRHDMELEKQDFNRPIIANLSWGGDFGNWQLSVYARFNGAQDVVYATGTTKSVNEATSICDGCAPNRKEYPVYRIEKRPSFWLLSGSVKYSLVVARDYTMTLSFEGENILNKRTHQVSPYTTGVELGRRFWLGINLDY</sequence>
<dbReference type="InterPro" id="IPR037066">
    <property type="entry name" value="Plug_dom_sf"/>
</dbReference>
<keyword evidence="3 7" id="KW-1134">Transmembrane beta strand</keyword>
<accession>A0A0N0M1Q1</accession>
<dbReference type="SUPFAM" id="SSF56935">
    <property type="entry name" value="Porins"/>
    <property type="match status" value="1"/>
</dbReference>
<dbReference type="Gene3D" id="2.40.170.20">
    <property type="entry name" value="TonB-dependent receptor, beta-barrel domain"/>
    <property type="match status" value="1"/>
</dbReference>
<dbReference type="Pfam" id="PF07715">
    <property type="entry name" value="Plug"/>
    <property type="match status" value="1"/>
</dbReference>
<dbReference type="Proteomes" id="UP000037848">
    <property type="component" value="Unassembled WGS sequence"/>
</dbReference>